<evidence type="ECO:0000256" key="2">
    <source>
        <dbReference type="ARBA" id="ARBA00022448"/>
    </source>
</evidence>
<dbReference type="InterPro" id="IPR000515">
    <property type="entry name" value="MetI-like"/>
</dbReference>
<feature type="transmembrane region" description="Helical" evidence="7">
    <location>
        <begin position="134"/>
        <end position="152"/>
    </location>
</feature>
<evidence type="ECO:0000256" key="4">
    <source>
        <dbReference type="ARBA" id="ARBA00022692"/>
    </source>
</evidence>
<gene>
    <name evidence="9" type="ORF">XD94_1783</name>
</gene>
<dbReference type="Proteomes" id="UP000054092">
    <property type="component" value="Unassembled WGS sequence"/>
</dbReference>
<evidence type="ECO:0000256" key="5">
    <source>
        <dbReference type="ARBA" id="ARBA00022989"/>
    </source>
</evidence>
<keyword evidence="5 7" id="KW-1133">Transmembrane helix</keyword>
<dbReference type="PATRIC" id="fig|1184387.3.peg.212"/>
<dbReference type="Pfam" id="PF00528">
    <property type="entry name" value="BPD_transp_1"/>
    <property type="match status" value="1"/>
</dbReference>
<dbReference type="AlphaFoldDB" id="A0A101HK26"/>
<proteinExistence type="inferred from homology"/>
<comment type="subcellular location">
    <subcellularLocation>
        <location evidence="1 7">Cell membrane</location>
        <topology evidence="1 7">Multi-pass membrane protein</topology>
    </subcellularLocation>
</comment>
<dbReference type="Gene3D" id="1.10.3720.10">
    <property type="entry name" value="MetI-like"/>
    <property type="match status" value="1"/>
</dbReference>
<feature type="transmembrane region" description="Helical" evidence="7">
    <location>
        <begin position="68"/>
        <end position="97"/>
    </location>
</feature>
<feature type="transmembrane region" description="Helical" evidence="7">
    <location>
        <begin position="265"/>
        <end position="285"/>
    </location>
</feature>
<comment type="similarity">
    <text evidence="7">Belongs to the binding-protein-dependent transport system permease family.</text>
</comment>
<sequence>MSGAGNLKRRITVTALIFIAPVLVYNIIFKIVPIFVSFFLSLTKFSGFGEARFIGLANYARIFGDSEFWRAILVTFQFSIEVLPLNMLISLLLALLVNSGLKGIGIFRAIYYLPVITPMVAASMIWIWLYDPQIGILNFLLSLFNIPPVNFLRNPNTALHSIVAMRIWRGAGWNMLIYLAGLQGISKNLYEAAAIDGASSIRRFFRITLPLLRPVHIYVLIVGMISTLQSFTEMYVMTGGGPLQSTTTVGLLIYRAAFDYMDMGYASAMSFVLGIIIMTLSVVSFRSRRQKEAFE</sequence>
<dbReference type="GO" id="GO:0055085">
    <property type="term" value="P:transmembrane transport"/>
    <property type="evidence" value="ECO:0007669"/>
    <property type="project" value="InterPro"/>
</dbReference>
<evidence type="ECO:0000259" key="8">
    <source>
        <dbReference type="PROSITE" id="PS50928"/>
    </source>
</evidence>
<dbReference type="SUPFAM" id="SSF161098">
    <property type="entry name" value="MetI-like"/>
    <property type="match status" value="1"/>
</dbReference>
<dbReference type="GO" id="GO:0005886">
    <property type="term" value="C:plasma membrane"/>
    <property type="evidence" value="ECO:0007669"/>
    <property type="project" value="UniProtKB-SubCell"/>
</dbReference>
<evidence type="ECO:0000256" key="3">
    <source>
        <dbReference type="ARBA" id="ARBA00022475"/>
    </source>
</evidence>
<dbReference type="PANTHER" id="PTHR30193:SF37">
    <property type="entry name" value="INNER MEMBRANE ABC TRANSPORTER PERMEASE PROTEIN YCJO"/>
    <property type="match status" value="1"/>
</dbReference>
<feature type="transmembrane region" description="Helical" evidence="7">
    <location>
        <begin position="211"/>
        <end position="231"/>
    </location>
</feature>
<organism evidence="9 10">
    <name type="scientific">Mesotoga prima</name>
    <dbReference type="NCBI Taxonomy" id="1184387"/>
    <lineage>
        <taxon>Bacteria</taxon>
        <taxon>Thermotogati</taxon>
        <taxon>Thermotogota</taxon>
        <taxon>Thermotogae</taxon>
        <taxon>Kosmotogales</taxon>
        <taxon>Kosmotogaceae</taxon>
        <taxon>Mesotoga</taxon>
    </lineage>
</organism>
<dbReference type="InterPro" id="IPR035906">
    <property type="entry name" value="MetI-like_sf"/>
</dbReference>
<evidence type="ECO:0000313" key="10">
    <source>
        <dbReference type="Proteomes" id="UP000054092"/>
    </source>
</evidence>
<comment type="caution">
    <text evidence="9">The sequence shown here is derived from an EMBL/GenBank/DDBJ whole genome shotgun (WGS) entry which is preliminary data.</text>
</comment>
<keyword evidence="6 7" id="KW-0472">Membrane</keyword>
<keyword evidence="3" id="KW-1003">Cell membrane</keyword>
<name>A0A101HK26_9BACT</name>
<evidence type="ECO:0000313" key="9">
    <source>
        <dbReference type="EMBL" id="KUK78263.1"/>
    </source>
</evidence>
<accession>A0A101HK26</accession>
<dbReference type="CDD" id="cd06261">
    <property type="entry name" value="TM_PBP2"/>
    <property type="match status" value="1"/>
</dbReference>
<reference evidence="10" key="1">
    <citation type="journal article" date="2015" name="MBio">
        <title>Genome-Resolved Metagenomic Analysis Reveals Roles for Candidate Phyla and Other Microbial Community Members in Biogeochemical Transformations in Oil Reservoirs.</title>
        <authorList>
            <person name="Hu P."/>
            <person name="Tom L."/>
            <person name="Singh A."/>
            <person name="Thomas B.C."/>
            <person name="Baker B.J."/>
            <person name="Piceno Y.M."/>
            <person name="Andersen G.L."/>
            <person name="Banfield J.F."/>
        </authorList>
    </citation>
    <scope>NUCLEOTIDE SEQUENCE [LARGE SCALE GENOMIC DNA]</scope>
</reference>
<protein>
    <submittedName>
        <fullName evidence="9">Binding-protein-dependent transport systems inner membrane component</fullName>
    </submittedName>
</protein>
<feature type="transmembrane region" description="Helical" evidence="7">
    <location>
        <begin position="109"/>
        <end position="128"/>
    </location>
</feature>
<feature type="domain" description="ABC transmembrane type-1" evidence="8">
    <location>
        <begin position="72"/>
        <end position="284"/>
    </location>
</feature>
<dbReference type="PROSITE" id="PS50928">
    <property type="entry name" value="ABC_TM1"/>
    <property type="match status" value="1"/>
</dbReference>
<dbReference type="PANTHER" id="PTHR30193">
    <property type="entry name" value="ABC TRANSPORTER PERMEASE PROTEIN"/>
    <property type="match status" value="1"/>
</dbReference>
<keyword evidence="4 7" id="KW-0812">Transmembrane</keyword>
<dbReference type="EMBL" id="LGGP01000395">
    <property type="protein sequence ID" value="KUK78263.1"/>
    <property type="molecule type" value="Genomic_DNA"/>
</dbReference>
<feature type="transmembrane region" description="Helical" evidence="7">
    <location>
        <begin position="12"/>
        <end position="40"/>
    </location>
</feature>
<evidence type="ECO:0000256" key="1">
    <source>
        <dbReference type="ARBA" id="ARBA00004651"/>
    </source>
</evidence>
<keyword evidence="2 7" id="KW-0813">Transport</keyword>
<evidence type="ECO:0000256" key="6">
    <source>
        <dbReference type="ARBA" id="ARBA00023136"/>
    </source>
</evidence>
<evidence type="ECO:0000256" key="7">
    <source>
        <dbReference type="RuleBase" id="RU363032"/>
    </source>
</evidence>
<dbReference type="InterPro" id="IPR051393">
    <property type="entry name" value="ABC_transporter_permease"/>
</dbReference>